<proteinExistence type="predicted"/>
<dbReference type="Proteomes" id="UP000054558">
    <property type="component" value="Unassembled WGS sequence"/>
</dbReference>
<evidence type="ECO:0000313" key="2">
    <source>
        <dbReference type="Proteomes" id="UP000054558"/>
    </source>
</evidence>
<dbReference type="AlphaFoldDB" id="A0A1Y1IFP0"/>
<keyword evidence="2" id="KW-1185">Reference proteome</keyword>
<gene>
    <name evidence="1" type="ORF">KFL_005500030</name>
</gene>
<evidence type="ECO:0000313" key="1">
    <source>
        <dbReference type="EMBL" id="GAQ89680.1"/>
    </source>
</evidence>
<dbReference type="InterPro" id="IPR036047">
    <property type="entry name" value="F-box-like_dom_sf"/>
</dbReference>
<evidence type="ECO:0008006" key="3">
    <source>
        <dbReference type="Google" id="ProtNLM"/>
    </source>
</evidence>
<protein>
    <recommendedName>
        <fullName evidence="3">F-box domain-containing protein</fullName>
    </recommendedName>
</protein>
<dbReference type="SUPFAM" id="SSF81383">
    <property type="entry name" value="F-box domain"/>
    <property type="match status" value="1"/>
</dbReference>
<dbReference type="OrthoDB" id="1896968at2759"/>
<name>A0A1Y1IFP0_KLENI</name>
<dbReference type="EMBL" id="DF237499">
    <property type="protein sequence ID" value="GAQ89680.1"/>
    <property type="molecule type" value="Genomic_DNA"/>
</dbReference>
<reference evidence="1 2" key="1">
    <citation type="journal article" date="2014" name="Nat. Commun.">
        <title>Klebsormidium flaccidum genome reveals primary factors for plant terrestrial adaptation.</title>
        <authorList>
            <person name="Hori K."/>
            <person name="Maruyama F."/>
            <person name="Fujisawa T."/>
            <person name="Togashi T."/>
            <person name="Yamamoto N."/>
            <person name="Seo M."/>
            <person name="Sato S."/>
            <person name="Yamada T."/>
            <person name="Mori H."/>
            <person name="Tajima N."/>
            <person name="Moriyama T."/>
            <person name="Ikeuchi M."/>
            <person name="Watanabe M."/>
            <person name="Wada H."/>
            <person name="Kobayashi K."/>
            <person name="Saito M."/>
            <person name="Masuda T."/>
            <person name="Sasaki-Sekimoto Y."/>
            <person name="Mashiguchi K."/>
            <person name="Awai K."/>
            <person name="Shimojima M."/>
            <person name="Masuda S."/>
            <person name="Iwai M."/>
            <person name="Nobusawa T."/>
            <person name="Narise T."/>
            <person name="Kondo S."/>
            <person name="Saito H."/>
            <person name="Sato R."/>
            <person name="Murakawa M."/>
            <person name="Ihara Y."/>
            <person name="Oshima-Yamada Y."/>
            <person name="Ohtaka K."/>
            <person name="Satoh M."/>
            <person name="Sonobe K."/>
            <person name="Ishii M."/>
            <person name="Ohtani R."/>
            <person name="Kanamori-Sato M."/>
            <person name="Honoki R."/>
            <person name="Miyazaki D."/>
            <person name="Mochizuki H."/>
            <person name="Umetsu J."/>
            <person name="Higashi K."/>
            <person name="Shibata D."/>
            <person name="Kamiya Y."/>
            <person name="Sato N."/>
            <person name="Nakamura Y."/>
            <person name="Tabata S."/>
            <person name="Ida S."/>
            <person name="Kurokawa K."/>
            <person name="Ohta H."/>
        </authorList>
    </citation>
    <scope>NUCLEOTIDE SEQUENCE [LARGE SCALE GENOMIC DNA]</scope>
    <source>
        <strain evidence="1 2">NIES-2285</strain>
    </source>
</reference>
<organism evidence="1 2">
    <name type="scientific">Klebsormidium nitens</name>
    <name type="common">Green alga</name>
    <name type="synonym">Ulothrix nitens</name>
    <dbReference type="NCBI Taxonomy" id="105231"/>
    <lineage>
        <taxon>Eukaryota</taxon>
        <taxon>Viridiplantae</taxon>
        <taxon>Streptophyta</taxon>
        <taxon>Klebsormidiophyceae</taxon>
        <taxon>Klebsormidiales</taxon>
        <taxon>Klebsormidiaceae</taxon>
        <taxon>Klebsormidium</taxon>
    </lineage>
</organism>
<sequence>MESLPGDVFFVVLHKLAVQDPRSLLRVTCACKTFHREAEHNRAIWKDAFFGRDSRCGEHCKDESVEAEVLALGGYKQLVKARWAVPRWIFYESPFSVKEVGDFGFKNAFRGKAPGRVAFTFYSSRLEPFFSEQHKSIGHLKMKLAGSGRVIQRMDLDLEIYNFTEDELKVGGHVSSRETGRLWVCDLDYDGRDNIWASIFDGNFYNVRLGGLDQDKELTNSALLDLRFDEPL</sequence>
<accession>A0A1Y1IFP0</accession>